<evidence type="ECO:0000259" key="3">
    <source>
        <dbReference type="Pfam" id="PF17782"/>
    </source>
</evidence>
<dbReference type="GO" id="GO:0009294">
    <property type="term" value="P:DNA-mediated transformation"/>
    <property type="evidence" value="ECO:0007669"/>
    <property type="project" value="InterPro"/>
</dbReference>
<dbReference type="Pfam" id="PF02481">
    <property type="entry name" value="DNA_processg_A"/>
    <property type="match status" value="1"/>
</dbReference>
<reference evidence="4 5" key="1">
    <citation type="submission" date="2017-09" db="EMBL/GenBank/DDBJ databases">
        <authorList>
            <person name="Varghese N."/>
            <person name="Submissions S."/>
        </authorList>
    </citation>
    <scope>NUCLEOTIDE SEQUENCE [LARGE SCALE GENOMIC DNA]</scope>
    <source>
        <strain evidence="4 5">OK806</strain>
    </source>
</reference>
<dbReference type="NCBIfam" id="TIGR00732">
    <property type="entry name" value="dprA"/>
    <property type="match status" value="1"/>
</dbReference>
<comment type="caution">
    <text evidence="4">The sequence shown here is derived from an EMBL/GenBank/DDBJ whole genome shotgun (WGS) entry which is preliminary data.</text>
</comment>
<name>A0A7Z7IBS3_9BURK</name>
<organism evidence="4 5">
    <name type="scientific">Caballeronia arationis</name>
    <dbReference type="NCBI Taxonomy" id="1777142"/>
    <lineage>
        <taxon>Bacteria</taxon>
        <taxon>Pseudomonadati</taxon>
        <taxon>Pseudomonadota</taxon>
        <taxon>Betaproteobacteria</taxon>
        <taxon>Burkholderiales</taxon>
        <taxon>Burkholderiaceae</taxon>
        <taxon>Caballeronia</taxon>
    </lineage>
</organism>
<feature type="domain" description="Smf/DprA SLOG" evidence="2">
    <location>
        <begin position="121"/>
        <end position="329"/>
    </location>
</feature>
<evidence type="ECO:0000313" key="4">
    <source>
        <dbReference type="EMBL" id="SOE83042.1"/>
    </source>
</evidence>
<dbReference type="PANTHER" id="PTHR43022:SF1">
    <property type="entry name" value="PROTEIN SMF"/>
    <property type="match status" value="1"/>
</dbReference>
<gene>
    <name evidence="4" type="ORF">SAMN05446927_6394</name>
</gene>
<dbReference type="Proteomes" id="UP000219522">
    <property type="component" value="Unassembled WGS sequence"/>
</dbReference>
<dbReference type="InterPro" id="IPR041614">
    <property type="entry name" value="DprA_WH"/>
</dbReference>
<evidence type="ECO:0000256" key="1">
    <source>
        <dbReference type="ARBA" id="ARBA00006525"/>
    </source>
</evidence>
<dbReference type="Pfam" id="PF17782">
    <property type="entry name" value="WHD_DprA"/>
    <property type="match status" value="1"/>
</dbReference>
<keyword evidence="5" id="KW-1185">Reference proteome</keyword>
<evidence type="ECO:0000259" key="2">
    <source>
        <dbReference type="Pfam" id="PF02481"/>
    </source>
</evidence>
<dbReference type="AlphaFoldDB" id="A0A7Z7IBS3"/>
<dbReference type="InterPro" id="IPR036388">
    <property type="entry name" value="WH-like_DNA-bd_sf"/>
</dbReference>
<comment type="similarity">
    <text evidence="1">Belongs to the DprA/Smf family.</text>
</comment>
<dbReference type="Gene3D" id="1.10.10.10">
    <property type="entry name" value="Winged helix-like DNA-binding domain superfamily/Winged helix DNA-binding domain"/>
    <property type="match status" value="1"/>
</dbReference>
<evidence type="ECO:0000313" key="5">
    <source>
        <dbReference type="Proteomes" id="UP000219522"/>
    </source>
</evidence>
<dbReference type="InterPro" id="IPR003488">
    <property type="entry name" value="DprA"/>
</dbReference>
<dbReference type="EMBL" id="OCSU01000002">
    <property type="protein sequence ID" value="SOE83042.1"/>
    <property type="molecule type" value="Genomic_DNA"/>
</dbReference>
<sequence length="432" mass="44880">MRARPGGDPLCVSEYENLNMTTAALLTARAAPELAHAPPDDLPAWLRLAHARGLRPAALRALLGAFGGPQAVLAQSFAALAGVAGEDAAKAVLAPPPDSRADFDERVQRTVDWASEAGNHVVTLADAAYPQALLTMPDPPPLLYVKGRLDLLQARAVAIVGSRSATPQGIEDARRFARALSDAGLAVVSGLALGIDAAAHRGALQGAASTLAVIGTGADLVYPSQHHALAHEIAEGGAIVSEWPLGTPARSENFPQRNRLIAGLVGGVLIVEAAMRSGSLITARLANEMGRDVFAIPGSIHAPLARGCHRMIKQGAKLVETPEDVLEEFGMIPAAPPPTAKAPRKRTGVTATEERSCGNEAPPPATVSWARARATPPQATANATPDEDRVLAALGHSPATLEILASRTDLTGSTLQGLLLRLELKGRIESLP</sequence>
<proteinExistence type="inferred from homology"/>
<dbReference type="Gene3D" id="3.40.50.450">
    <property type="match status" value="1"/>
</dbReference>
<dbReference type="InterPro" id="IPR057666">
    <property type="entry name" value="DrpA_SLOG"/>
</dbReference>
<dbReference type="PANTHER" id="PTHR43022">
    <property type="entry name" value="PROTEIN SMF"/>
    <property type="match status" value="1"/>
</dbReference>
<feature type="domain" description="DprA winged helix" evidence="3">
    <location>
        <begin position="375"/>
        <end position="432"/>
    </location>
</feature>
<accession>A0A7Z7IBS3</accession>
<dbReference type="SUPFAM" id="SSF102405">
    <property type="entry name" value="MCP/YpsA-like"/>
    <property type="match status" value="1"/>
</dbReference>
<protein>
    <submittedName>
        <fullName evidence="4">DNA protecting protein DprA</fullName>
    </submittedName>
</protein>